<name>A0A2P2PGV0_RHIMU</name>
<accession>A0A2P2PGV0</accession>
<proteinExistence type="predicted"/>
<dbReference type="AlphaFoldDB" id="A0A2P2PGV0"/>
<sequence length="22" mass="2506">MIRMLIITITYSGTVFDSTLET</sequence>
<dbReference type="EMBL" id="GGEC01073471">
    <property type="protein sequence ID" value="MBX53955.1"/>
    <property type="molecule type" value="Transcribed_RNA"/>
</dbReference>
<evidence type="ECO:0000313" key="1">
    <source>
        <dbReference type="EMBL" id="MBX53955.1"/>
    </source>
</evidence>
<reference evidence="1" key="1">
    <citation type="submission" date="2018-02" db="EMBL/GenBank/DDBJ databases">
        <title>Rhizophora mucronata_Transcriptome.</title>
        <authorList>
            <person name="Meera S.P."/>
            <person name="Sreeshan A."/>
            <person name="Augustine A."/>
        </authorList>
    </citation>
    <scope>NUCLEOTIDE SEQUENCE</scope>
    <source>
        <tissue evidence="1">Leaf</tissue>
    </source>
</reference>
<organism evidence="1">
    <name type="scientific">Rhizophora mucronata</name>
    <name type="common">Asiatic mangrove</name>
    <dbReference type="NCBI Taxonomy" id="61149"/>
    <lineage>
        <taxon>Eukaryota</taxon>
        <taxon>Viridiplantae</taxon>
        <taxon>Streptophyta</taxon>
        <taxon>Embryophyta</taxon>
        <taxon>Tracheophyta</taxon>
        <taxon>Spermatophyta</taxon>
        <taxon>Magnoliopsida</taxon>
        <taxon>eudicotyledons</taxon>
        <taxon>Gunneridae</taxon>
        <taxon>Pentapetalae</taxon>
        <taxon>rosids</taxon>
        <taxon>fabids</taxon>
        <taxon>Malpighiales</taxon>
        <taxon>Rhizophoraceae</taxon>
        <taxon>Rhizophora</taxon>
    </lineage>
</organism>
<protein>
    <submittedName>
        <fullName evidence="1">Uncharacterized protein</fullName>
    </submittedName>
</protein>